<evidence type="ECO:0000256" key="1">
    <source>
        <dbReference type="ARBA" id="ARBA00005495"/>
    </source>
</evidence>
<evidence type="ECO:0000256" key="3">
    <source>
        <dbReference type="ARBA" id="ARBA00022833"/>
    </source>
</evidence>
<dbReference type="SUPFAM" id="SSF51316">
    <property type="entry name" value="Mss4-like"/>
    <property type="match status" value="1"/>
</dbReference>
<dbReference type="Pfam" id="PF04828">
    <property type="entry name" value="GFA"/>
    <property type="match status" value="1"/>
</dbReference>
<comment type="similarity">
    <text evidence="1">Belongs to the Gfa family.</text>
</comment>
<keyword evidence="2" id="KW-0479">Metal-binding</keyword>
<keyword evidence="8" id="KW-1185">Reference proteome</keyword>
<dbReference type="Gene3D" id="3.90.1590.10">
    <property type="entry name" value="glutathione-dependent formaldehyde- activating enzyme (gfa)"/>
    <property type="match status" value="1"/>
</dbReference>
<feature type="domain" description="CENP-V/GFA" evidence="6">
    <location>
        <begin position="38"/>
        <end position="171"/>
    </location>
</feature>
<dbReference type="GO" id="GO:0016846">
    <property type="term" value="F:carbon-sulfur lyase activity"/>
    <property type="evidence" value="ECO:0007669"/>
    <property type="project" value="InterPro"/>
</dbReference>
<dbReference type="InterPro" id="IPR011057">
    <property type="entry name" value="Mss4-like_sf"/>
</dbReference>
<evidence type="ECO:0000313" key="8">
    <source>
        <dbReference type="Proteomes" id="UP001303373"/>
    </source>
</evidence>
<evidence type="ECO:0000256" key="4">
    <source>
        <dbReference type="ARBA" id="ARBA00023239"/>
    </source>
</evidence>
<dbReference type="EMBL" id="CP138590">
    <property type="protein sequence ID" value="WPH03773.1"/>
    <property type="molecule type" value="Genomic_DNA"/>
</dbReference>
<name>A0AAQ3MBB8_9PEZI</name>
<sequence>MTVIGNGAKDESTNGKNEWKKRPPYQIYSPNDKFKSLYDASCHCGTVKYQLSREAPLDSKICHCTTCQTQHGAPFQWAAIFHKEDINFSHGHHDLEWYDPSTKKVQHKLPCKVRCSHCHSPIMDEGRNMILLFPTLIHFKNKEAKDKFNPKSHMFYGERVIDVVDGLPKWTGLNGSSELIEDSPVDMVKDLERKRKNEGETEGQSKKTKQ</sequence>
<organism evidence="7 8">
    <name type="scientific">Acrodontium crateriforme</name>
    <dbReference type="NCBI Taxonomy" id="150365"/>
    <lineage>
        <taxon>Eukaryota</taxon>
        <taxon>Fungi</taxon>
        <taxon>Dikarya</taxon>
        <taxon>Ascomycota</taxon>
        <taxon>Pezizomycotina</taxon>
        <taxon>Dothideomycetes</taxon>
        <taxon>Dothideomycetidae</taxon>
        <taxon>Mycosphaerellales</taxon>
        <taxon>Teratosphaeriaceae</taxon>
        <taxon>Acrodontium</taxon>
    </lineage>
</organism>
<evidence type="ECO:0000256" key="2">
    <source>
        <dbReference type="ARBA" id="ARBA00022723"/>
    </source>
</evidence>
<feature type="compositionally biased region" description="Basic and acidic residues" evidence="5">
    <location>
        <begin position="8"/>
        <end position="21"/>
    </location>
</feature>
<feature type="compositionally biased region" description="Basic and acidic residues" evidence="5">
    <location>
        <begin position="187"/>
        <end position="210"/>
    </location>
</feature>
<dbReference type="GO" id="GO:0046872">
    <property type="term" value="F:metal ion binding"/>
    <property type="evidence" value="ECO:0007669"/>
    <property type="project" value="UniProtKB-KW"/>
</dbReference>
<accession>A0AAQ3MBB8</accession>
<feature type="region of interest" description="Disordered" evidence="5">
    <location>
        <begin position="181"/>
        <end position="210"/>
    </location>
</feature>
<reference evidence="7 8" key="1">
    <citation type="submission" date="2023-11" db="EMBL/GenBank/DDBJ databases">
        <title>An acidophilic fungus is an integral part of prey digestion in a carnivorous sundew plant.</title>
        <authorList>
            <person name="Tsai I.J."/>
        </authorList>
    </citation>
    <scope>NUCLEOTIDE SEQUENCE [LARGE SCALE GENOMIC DNA]</scope>
    <source>
        <strain evidence="7">169a</strain>
    </source>
</reference>
<evidence type="ECO:0000256" key="5">
    <source>
        <dbReference type="SAM" id="MobiDB-lite"/>
    </source>
</evidence>
<dbReference type="PROSITE" id="PS51891">
    <property type="entry name" value="CENP_V_GFA"/>
    <property type="match status" value="1"/>
</dbReference>
<dbReference type="AlphaFoldDB" id="A0AAQ3MBB8"/>
<protein>
    <recommendedName>
        <fullName evidence="6">CENP-V/GFA domain-containing protein</fullName>
    </recommendedName>
</protein>
<evidence type="ECO:0000259" key="6">
    <source>
        <dbReference type="PROSITE" id="PS51891"/>
    </source>
</evidence>
<dbReference type="InterPro" id="IPR006913">
    <property type="entry name" value="CENP-V/GFA"/>
</dbReference>
<gene>
    <name evidence="7" type="ORF">R9X50_00665600</name>
</gene>
<dbReference type="Proteomes" id="UP001303373">
    <property type="component" value="Chromosome 11"/>
</dbReference>
<feature type="region of interest" description="Disordered" evidence="5">
    <location>
        <begin position="1"/>
        <end position="24"/>
    </location>
</feature>
<proteinExistence type="inferred from homology"/>
<keyword evidence="3" id="KW-0862">Zinc</keyword>
<dbReference type="PANTHER" id="PTHR33337">
    <property type="entry name" value="GFA DOMAIN-CONTAINING PROTEIN"/>
    <property type="match status" value="1"/>
</dbReference>
<keyword evidence="4" id="KW-0456">Lyase</keyword>
<dbReference type="PANTHER" id="PTHR33337:SF40">
    <property type="entry name" value="CENP-V_GFA DOMAIN-CONTAINING PROTEIN-RELATED"/>
    <property type="match status" value="1"/>
</dbReference>
<evidence type="ECO:0000313" key="7">
    <source>
        <dbReference type="EMBL" id="WPH03773.1"/>
    </source>
</evidence>